<dbReference type="AlphaFoldDB" id="A0A372GQ90"/>
<proteinExistence type="predicted"/>
<evidence type="ECO:0000256" key="2">
    <source>
        <dbReference type="SAM" id="SignalP"/>
    </source>
</evidence>
<sequence>MLKVGIVVVLAALLMFAWRAAASAGSTQERRASAPPPGQHGIIETGLHPDGQKIGSERGIELVGGNGLIEYSECGPGELLQVRSSTKGLLCFTVRAWPGTDGFLQVKIPETYYIKGDSVRHQTKATLITEGGDKKTYDIRPDEWTPVGEGADPDNGPETLIELRTKAAS</sequence>
<organism evidence="3 4">
    <name type="scientific">Actinomadura spongiicola</name>
    <dbReference type="NCBI Taxonomy" id="2303421"/>
    <lineage>
        <taxon>Bacteria</taxon>
        <taxon>Bacillati</taxon>
        <taxon>Actinomycetota</taxon>
        <taxon>Actinomycetes</taxon>
        <taxon>Streptosporangiales</taxon>
        <taxon>Thermomonosporaceae</taxon>
        <taxon>Actinomadura</taxon>
    </lineage>
</organism>
<keyword evidence="4" id="KW-1185">Reference proteome</keyword>
<dbReference type="Proteomes" id="UP000262882">
    <property type="component" value="Unassembled WGS sequence"/>
</dbReference>
<name>A0A372GQ90_9ACTN</name>
<evidence type="ECO:0000313" key="4">
    <source>
        <dbReference type="Proteomes" id="UP000262882"/>
    </source>
</evidence>
<feature type="region of interest" description="Disordered" evidence="1">
    <location>
        <begin position="26"/>
        <end position="51"/>
    </location>
</feature>
<protein>
    <submittedName>
        <fullName evidence="3">Uncharacterized protein</fullName>
    </submittedName>
</protein>
<evidence type="ECO:0000313" key="3">
    <source>
        <dbReference type="EMBL" id="RFS87485.1"/>
    </source>
</evidence>
<evidence type="ECO:0000256" key="1">
    <source>
        <dbReference type="SAM" id="MobiDB-lite"/>
    </source>
</evidence>
<dbReference type="EMBL" id="QVNQ01000001">
    <property type="protein sequence ID" value="RFS87485.1"/>
    <property type="molecule type" value="Genomic_DNA"/>
</dbReference>
<feature type="signal peptide" evidence="2">
    <location>
        <begin position="1"/>
        <end position="20"/>
    </location>
</feature>
<reference evidence="3 4" key="1">
    <citation type="submission" date="2018-08" db="EMBL/GenBank/DDBJ databases">
        <title>Actinomadura spongicola sp. nov., isolated from marine sponge Leucetta chagosensis.</title>
        <authorList>
            <person name="Li L."/>
            <person name="Lin H.W."/>
        </authorList>
    </citation>
    <scope>NUCLEOTIDE SEQUENCE [LARGE SCALE GENOMIC DNA]</scope>
    <source>
        <strain evidence="3 4">LHW52907</strain>
    </source>
</reference>
<comment type="caution">
    <text evidence="3">The sequence shown here is derived from an EMBL/GenBank/DDBJ whole genome shotgun (WGS) entry which is preliminary data.</text>
</comment>
<keyword evidence="2" id="KW-0732">Signal</keyword>
<feature type="chain" id="PRO_5039389731" evidence="2">
    <location>
        <begin position="21"/>
        <end position="169"/>
    </location>
</feature>
<accession>A0A372GQ90</accession>
<gene>
    <name evidence="3" type="ORF">D0T12_04505</name>
</gene>